<name>A0ABV5BIR2_9LEPT</name>
<keyword evidence="5" id="KW-0862">Zinc</keyword>
<feature type="domain" description="Metallo-beta-lactamase" evidence="6">
    <location>
        <begin position="60"/>
        <end position="258"/>
    </location>
</feature>
<dbReference type="InterPro" id="IPR051013">
    <property type="entry name" value="MBL_superfamily_lactonases"/>
</dbReference>
<evidence type="ECO:0000259" key="6">
    <source>
        <dbReference type="SMART" id="SM00849"/>
    </source>
</evidence>
<evidence type="ECO:0000313" key="8">
    <source>
        <dbReference type="Proteomes" id="UP001580391"/>
    </source>
</evidence>
<comment type="similarity">
    <text evidence="2">Belongs to the metallo-beta-lactamase superfamily.</text>
</comment>
<keyword evidence="4" id="KW-0378">Hydrolase</keyword>
<dbReference type="Gene3D" id="3.60.15.10">
    <property type="entry name" value="Ribonuclease Z/Hydroxyacylglutathione hydrolase-like"/>
    <property type="match status" value="1"/>
</dbReference>
<accession>A0ABV5BIR2</accession>
<keyword evidence="3" id="KW-0479">Metal-binding</keyword>
<dbReference type="EMBL" id="JBHILJ010000001">
    <property type="protein sequence ID" value="MFB5735075.1"/>
    <property type="molecule type" value="Genomic_DNA"/>
</dbReference>
<proteinExistence type="inferred from homology"/>
<protein>
    <submittedName>
        <fullName evidence="7">MBL fold metallo-hydrolase</fullName>
    </submittedName>
</protein>
<dbReference type="InterPro" id="IPR001279">
    <property type="entry name" value="Metallo-B-lactamas"/>
</dbReference>
<dbReference type="SMART" id="SM00849">
    <property type="entry name" value="Lactamase_B"/>
    <property type="match status" value="1"/>
</dbReference>
<reference evidence="7 8" key="1">
    <citation type="submission" date="2024-09" db="EMBL/GenBank/DDBJ databases">
        <title>Taxonomic and Genotyping Characterization of Leptospira Strains isolated from Multiple Sources in Colombia highlights the importance of intermediate species.</title>
        <authorList>
            <person name="Torres Higuera L."/>
            <person name="Rojas Tapias D."/>
            <person name="Jimenez Velasquez S."/>
            <person name="Renjifo Ibanez C."/>
        </authorList>
    </citation>
    <scope>NUCLEOTIDE SEQUENCE [LARGE SCALE GENOMIC DNA]</scope>
    <source>
        <strain evidence="7 8">Lep080</strain>
    </source>
</reference>
<dbReference type="RefSeq" id="WP_375516443.1">
    <property type="nucleotide sequence ID" value="NZ_JBHILI010000003.1"/>
</dbReference>
<dbReference type="PANTHER" id="PTHR42978:SF7">
    <property type="entry name" value="METALLO-HYDROLASE RV2300C-RELATED"/>
    <property type="match status" value="1"/>
</dbReference>
<dbReference type="SUPFAM" id="SSF56281">
    <property type="entry name" value="Metallo-hydrolase/oxidoreductase"/>
    <property type="match status" value="1"/>
</dbReference>
<comment type="caution">
    <text evidence="7">The sequence shown here is derived from an EMBL/GenBank/DDBJ whole genome shotgun (WGS) entry which is preliminary data.</text>
</comment>
<dbReference type="InterPro" id="IPR036866">
    <property type="entry name" value="RibonucZ/Hydroxyglut_hydro"/>
</dbReference>
<organism evidence="7 8">
    <name type="scientific">Leptospira wolffii</name>
    <dbReference type="NCBI Taxonomy" id="409998"/>
    <lineage>
        <taxon>Bacteria</taxon>
        <taxon>Pseudomonadati</taxon>
        <taxon>Spirochaetota</taxon>
        <taxon>Spirochaetia</taxon>
        <taxon>Leptospirales</taxon>
        <taxon>Leptospiraceae</taxon>
        <taxon>Leptospira</taxon>
    </lineage>
</organism>
<evidence type="ECO:0000256" key="2">
    <source>
        <dbReference type="ARBA" id="ARBA00007749"/>
    </source>
</evidence>
<evidence type="ECO:0000256" key="4">
    <source>
        <dbReference type="ARBA" id="ARBA00022801"/>
    </source>
</evidence>
<sequence length="277" mass="31132">MQTSRIRIFICLLFLWQCGSSPTKPTFGKKPGIVSDGIYAILYGKGEISLFRGEEGEEPKEISFLFFCIKDKGRTILIDSGISSYEIRDFPEIRSWISPDKILSEAGLPPKSVTDIVLTDYRPEHSGGIGLFPNAKIYLHPKSANFLISTKSPTRIRKTVTEKQKAGKLILLNPGMELAPDFRILFTEGRTEGSIAVEWLRRPGERILFSGDECYFPEDCAKSKTLPSELVHSTRLHREFLDYAELLASQGTRILTSHDPSLPASGEEVSPRIFKLY</sequence>
<evidence type="ECO:0000313" key="7">
    <source>
        <dbReference type="EMBL" id="MFB5735075.1"/>
    </source>
</evidence>
<gene>
    <name evidence="7" type="ORF">ACE5IX_01020</name>
</gene>
<dbReference type="PANTHER" id="PTHR42978">
    <property type="entry name" value="QUORUM-QUENCHING LACTONASE YTNP-RELATED-RELATED"/>
    <property type="match status" value="1"/>
</dbReference>
<evidence type="ECO:0000256" key="1">
    <source>
        <dbReference type="ARBA" id="ARBA00001947"/>
    </source>
</evidence>
<dbReference type="Pfam" id="PF00753">
    <property type="entry name" value="Lactamase_B"/>
    <property type="match status" value="1"/>
</dbReference>
<comment type="cofactor">
    <cofactor evidence="1">
        <name>Zn(2+)</name>
        <dbReference type="ChEBI" id="CHEBI:29105"/>
    </cofactor>
</comment>
<evidence type="ECO:0000256" key="3">
    <source>
        <dbReference type="ARBA" id="ARBA00022723"/>
    </source>
</evidence>
<evidence type="ECO:0000256" key="5">
    <source>
        <dbReference type="ARBA" id="ARBA00022833"/>
    </source>
</evidence>
<keyword evidence="8" id="KW-1185">Reference proteome</keyword>
<dbReference type="Proteomes" id="UP001580391">
    <property type="component" value="Unassembled WGS sequence"/>
</dbReference>